<dbReference type="GO" id="GO:1905515">
    <property type="term" value="P:non-motile cilium assembly"/>
    <property type="evidence" value="ECO:0007669"/>
    <property type="project" value="TreeGrafter"/>
</dbReference>
<evidence type="ECO:0000313" key="3">
    <source>
        <dbReference type="Ensembl" id="ENSPTXP00000020414.1"/>
    </source>
</evidence>
<dbReference type="InterPro" id="IPR031139">
    <property type="entry name" value="RPGRIP1_fam"/>
</dbReference>
<protein>
    <submittedName>
        <fullName evidence="3">Uncharacterized protein</fullName>
    </submittedName>
</protein>
<feature type="compositionally biased region" description="Basic residues" evidence="2">
    <location>
        <begin position="153"/>
        <end position="170"/>
    </location>
</feature>
<dbReference type="Proteomes" id="UP000472273">
    <property type="component" value="Unplaced"/>
</dbReference>
<keyword evidence="1" id="KW-0175">Coiled coil</keyword>
<evidence type="ECO:0000256" key="2">
    <source>
        <dbReference type="SAM" id="MobiDB-lite"/>
    </source>
</evidence>
<dbReference type="AlphaFoldDB" id="A0A670ZB28"/>
<feature type="region of interest" description="Disordered" evidence="2">
    <location>
        <begin position="150"/>
        <end position="181"/>
    </location>
</feature>
<reference evidence="3" key="2">
    <citation type="submission" date="2025-09" db="UniProtKB">
        <authorList>
            <consortium name="Ensembl"/>
        </authorList>
    </citation>
    <scope>IDENTIFICATION</scope>
</reference>
<organism evidence="3 4">
    <name type="scientific">Pseudonaja textilis</name>
    <name type="common">Eastern brown snake</name>
    <dbReference type="NCBI Taxonomy" id="8673"/>
    <lineage>
        <taxon>Eukaryota</taxon>
        <taxon>Metazoa</taxon>
        <taxon>Chordata</taxon>
        <taxon>Craniata</taxon>
        <taxon>Vertebrata</taxon>
        <taxon>Euteleostomi</taxon>
        <taxon>Lepidosauria</taxon>
        <taxon>Squamata</taxon>
        <taxon>Bifurcata</taxon>
        <taxon>Unidentata</taxon>
        <taxon>Episquamata</taxon>
        <taxon>Toxicofera</taxon>
        <taxon>Serpentes</taxon>
        <taxon>Colubroidea</taxon>
        <taxon>Elapidae</taxon>
        <taxon>Hydrophiinae</taxon>
        <taxon>Pseudonaja</taxon>
    </lineage>
</organism>
<evidence type="ECO:0000256" key="1">
    <source>
        <dbReference type="SAM" id="Coils"/>
    </source>
</evidence>
<dbReference type="PANTHER" id="PTHR14240">
    <property type="entry name" value="RETINITIS PIGMENTOSA GTPASE REGULATOR-INTERACTING PROTEIN"/>
    <property type="match status" value="1"/>
</dbReference>
<keyword evidence="4" id="KW-1185">Reference proteome</keyword>
<dbReference type="GeneTree" id="ENSGT00520000055620"/>
<reference evidence="3" key="1">
    <citation type="submission" date="2025-08" db="UniProtKB">
        <authorList>
            <consortium name="Ensembl"/>
        </authorList>
    </citation>
    <scope>IDENTIFICATION</scope>
</reference>
<accession>A0A670ZB28</accession>
<dbReference type="Ensembl" id="ENSPTXT00000021036.1">
    <property type="protein sequence ID" value="ENSPTXP00000020414.1"/>
    <property type="gene ID" value="ENSPTXG00000014107.1"/>
</dbReference>
<feature type="coiled-coil region" evidence="1">
    <location>
        <begin position="95"/>
        <end position="122"/>
    </location>
</feature>
<proteinExistence type="predicted"/>
<evidence type="ECO:0000313" key="4">
    <source>
        <dbReference type="Proteomes" id="UP000472273"/>
    </source>
</evidence>
<sequence>VGATHTTKVQINPVRNKNRNLYTWRNQKAVRLVSDQTELANSFLQLRDEHLLLKELTQKQENKIKRMGTKLSRLSHDRAQQETRNRRPGSFIQNAVDLEEGLEEMQERVWDLERVNQRLRSHLLFYKQQIKLQGCSRHCPYGHITAKVNTGFRRPHTSPRERPKKSHKGKKVGDTDQIKPTLTSLNPYFGCD</sequence>
<dbReference type="GO" id="GO:0032391">
    <property type="term" value="C:photoreceptor connecting cilium"/>
    <property type="evidence" value="ECO:0007669"/>
    <property type="project" value="TreeGrafter"/>
</dbReference>
<name>A0A670ZB28_PSETE</name>
<dbReference type="OMA" id="THERAQV"/>
<dbReference type="GO" id="GO:0046548">
    <property type="term" value="P:retinal rod cell development"/>
    <property type="evidence" value="ECO:0007669"/>
    <property type="project" value="TreeGrafter"/>
</dbReference>
<dbReference type="PANTHER" id="PTHR14240:SF3">
    <property type="entry name" value="X-LINKED RETINITIS PIGMENTOSA GTPASE REGULATOR-INTERACTING PROTEIN 1"/>
    <property type="match status" value="1"/>
</dbReference>